<proteinExistence type="predicted"/>
<accession>A0AAD4MXB4</accession>
<keyword evidence="4" id="KW-1185">Reference proteome</keyword>
<dbReference type="AlphaFoldDB" id="A0AAD4MXB4"/>
<gene>
    <name evidence="3" type="ORF">DdX_11046</name>
</gene>
<dbReference type="EMBL" id="JAKKPZ010000029">
    <property type="protein sequence ID" value="KAI1709658.1"/>
    <property type="molecule type" value="Genomic_DNA"/>
</dbReference>
<feature type="signal peptide" evidence="2">
    <location>
        <begin position="1"/>
        <end position="22"/>
    </location>
</feature>
<comment type="caution">
    <text evidence="3">The sequence shown here is derived from an EMBL/GenBank/DDBJ whole genome shotgun (WGS) entry which is preliminary data.</text>
</comment>
<dbReference type="Proteomes" id="UP001201812">
    <property type="component" value="Unassembled WGS sequence"/>
</dbReference>
<feature type="region of interest" description="Disordered" evidence="1">
    <location>
        <begin position="26"/>
        <end position="49"/>
    </location>
</feature>
<keyword evidence="2" id="KW-0732">Signal</keyword>
<reference evidence="3" key="1">
    <citation type="submission" date="2022-01" db="EMBL/GenBank/DDBJ databases">
        <title>Genome Sequence Resource for Two Populations of Ditylenchus destructor, the Migratory Endoparasitic Phytonematode.</title>
        <authorList>
            <person name="Zhang H."/>
            <person name="Lin R."/>
            <person name="Xie B."/>
        </authorList>
    </citation>
    <scope>NUCLEOTIDE SEQUENCE</scope>
    <source>
        <strain evidence="3">BazhouSP</strain>
    </source>
</reference>
<feature type="compositionally biased region" description="Low complexity" evidence="1">
    <location>
        <begin position="105"/>
        <end position="115"/>
    </location>
</feature>
<evidence type="ECO:0000256" key="1">
    <source>
        <dbReference type="SAM" id="MobiDB-lite"/>
    </source>
</evidence>
<feature type="compositionally biased region" description="Polar residues" evidence="1">
    <location>
        <begin position="27"/>
        <end position="39"/>
    </location>
</feature>
<protein>
    <submittedName>
        <fullName evidence="3">Uncharacterized protein</fullName>
    </submittedName>
</protein>
<feature type="chain" id="PRO_5042255873" evidence="2">
    <location>
        <begin position="23"/>
        <end position="177"/>
    </location>
</feature>
<feature type="region of interest" description="Disordered" evidence="1">
    <location>
        <begin position="90"/>
        <end position="128"/>
    </location>
</feature>
<evidence type="ECO:0000313" key="3">
    <source>
        <dbReference type="EMBL" id="KAI1709658.1"/>
    </source>
</evidence>
<organism evidence="3 4">
    <name type="scientific">Ditylenchus destructor</name>
    <dbReference type="NCBI Taxonomy" id="166010"/>
    <lineage>
        <taxon>Eukaryota</taxon>
        <taxon>Metazoa</taxon>
        <taxon>Ecdysozoa</taxon>
        <taxon>Nematoda</taxon>
        <taxon>Chromadorea</taxon>
        <taxon>Rhabditida</taxon>
        <taxon>Tylenchina</taxon>
        <taxon>Tylenchomorpha</taxon>
        <taxon>Sphaerularioidea</taxon>
        <taxon>Anguinidae</taxon>
        <taxon>Anguininae</taxon>
        <taxon>Ditylenchus</taxon>
    </lineage>
</organism>
<name>A0AAD4MXB4_9BILA</name>
<evidence type="ECO:0000313" key="4">
    <source>
        <dbReference type="Proteomes" id="UP001201812"/>
    </source>
</evidence>
<evidence type="ECO:0000256" key="2">
    <source>
        <dbReference type="SAM" id="SignalP"/>
    </source>
</evidence>
<sequence>MPLSYIICYSIALSLFSFHTLAAPAQKTDSSDPSLNSASGDLDSRASKSPNEEPLVVFQLSDNALTNSPTASFLDPSWFSRAQQPSVFFDVDPQTDRNPETLDYSSLPGPSLPLLFRPNTKASQIDNRNEQRKFKRGFQYYGARGRRTPSDSFEADFMRNARPFASRFNYLPSRGRK</sequence>